<proteinExistence type="predicted"/>
<keyword evidence="2" id="KW-1185">Reference proteome</keyword>
<protein>
    <submittedName>
        <fullName evidence="1">Uncharacterized protein</fullName>
    </submittedName>
</protein>
<sequence>MPAGAEVHSLADHVAAILGLAQTPAIVATTNRSERWQDQGFTVCRTVSDYRFDNGVQIRRTVEQDDFPDALACAECWIEYTVLADAGQPLQPVRKSFDNACREAFWLAYHRA</sequence>
<name>A0ABQ3H0V2_9NEIS</name>
<gene>
    <name evidence="1" type="ORF">GCM10007350_24300</name>
</gene>
<organism evidence="1 2">
    <name type="scientific">Jeongeupia chitinilytica</name>
    <dbReference type="NCBI Taxonomy" id="1041641"/>
    <lineage>
        <taxon>Bacteria</taxon>
        <taxon>Pseudomonadati</taxon>
        <taxon>Pseudomonadota</taxon>
        <taxon>Betaproteobacteria</taxon>
        <taxon>Neisseriales</taxon>
        <taxon>Chitinibacteraceae</taxon>
        <taxon>Jeongeupia</taxon>
    </lineage>
</organism>
<accession>A0ABQ3H0V2</accession>
<dbReference type="EMBL" id="BMYO01000006">
    <property type="protein sequence ID" value="GHD64697.1"/>
    <property type="molecule type" value="Genomic_DNA"/>
</dbReference>
<reference evidence="2" key="1">
    <citation type="journal article" date="2019" name="Int. J. Syst. Evol. Microbiol.">
        <title>The Global Catalogue of Microorganisms (GCM) 10K type strain sequencing project: providing services to taxonomists for standard genome sequencing and annotation.</title>
        <authorList>
            <consortium name="The Broad Institute Genomics Platform"/>
            <consortium name="The Broad Institute Genome Sequencing Center for Infectious Disease"/>
            <person name="Wu L."/>
            <person name="Ma J."/>
        </authorList>
    </citation>
    <scope>NUCLEOTIDE SEQUENCE [LARGE SCALE GENOMIC DNA]</scope>
    <source>
        <strain evidence="2">KCTC 23701</strain>
    </source>
</reference>
<dbReference type="Proteomes" id="UP000604737">
    <property type="component" value="Unassembled WGS sequence"/>
</dbReference>
<comment type="caution">
    <text evidence="1">The sequence shown here is derived from an EMBL/GenBank/DDBJ whole genome shotgun (WGS) entry which is preliminary data.</text>
</comment>
<dbReference type="RefSeq" id="WP_189461155.1">
    <property type="nucleotide sequence ID" value="NZ_BMYO01000006.1"/>
</dbReference>
<evidence type="ECO:0000313" key="2">
    <source>
        <dbReference type="Proteomes" id="UP000604737"/>
    </source>
</evidence>
<evidence type="ECO:0000313" key="1">
    <source>
        <dbReference type="EMBL" id="GHD64697.1"/>
    </source>
</evidence>